<comment type="pathway">
    <text evidence="8">Purine metabolism; AMP biosynthesis via de novo pathway; AMP from IMP: step 1/2.</text>
</comment>
<feature type="active site" description="Proton donor" evidence="8">
    <location>
        <position position="40"/>
    </location>
</feature>
<feature type="binding site" description="in other chain" evidence="8">
    <location>
        <position position="126"/>
    </location>
    <ligand>
        <name>IMP</name>
        <dbReference type="ChEBI" id="CHEBI:58053"/>
        <note>ligand shared between dimeric partners</note>
    </ligand>
</feature>
<dbReference type="GO" id="GO:0005737">
    <property type="term" value="C:cytoplasm"/>
    <property type="evidence" value="ECO:0007669"/>
    <property type="project" value="UniProtKB-SubCell"/>
</dbReference>
<dbReference type="Pfam" id="PF00709">
    <property type="entry name" value="Adenylsucc_synt"/>
    <property type="match status" value="1"/>
</dbReference>
<keyword evidence="3 8" id="KW-0479">Metal-binding</keyword>
<evidence type="ECO:0000256" key="4">
    <source>
        <dbReference type="ARBA" id="ARBA00022741"/>
    </source>
</evidence>
<dbReference type="GO" id="GO:0044208">
    <property type="term" value="P:'de novo' AMP biosynthetic process"/>
    <property type="evidence" value="ECO:0007669"/>
    <property type="project" value="UniProtKB-UniRule"/>
</dbReference>
<feature type="binding site" evidence="8">
    <location>
        <begin position="299"/>
        <end position="305"/>
    </location>
    <ligand>
        <name>substrate</name>
    </ligand>
</feature>
<evidence type="ECO:0000256" key="7">
    <source>
        <dbReference type="ARBA" id="ARBA00023134"/>
    </source>
</evidence>
<dbReference type="EMBL" id="FO681347">
    <property type="protein sequence ID" value="CCV63937.1"/>
    <property type="molecule type" value="Genomic_DNA"/>
</dbReference>
<sequence length="422" mass="46764">MIKAIVGANWGDEGKGKVVDMYANNYDIVIRYQGGSNAGHTIINDYGRFALHQMPSGAFSKDTINVIGNGVALHVPNIIKEINELKEKRITPNLVISDKTTLLLKYHILFDTYEEERLKDKGFGSTKSGIAPFYSDKYLKIGIRVHDLFNDTILKEKVKNICSIKNPILKNLYHKPLLSENELLDELYQYKELLSPYIKDTVKFMHDAIKNNKNILLEGQLGALRDPELGIYPYVTSSSTLAGFASVGVGIPPHKIESIVAVTKAYSSCVGAGPFVSEIFGEEAQELRLRGGDKGEFGATTGRPRRMGWFDCVATRYGATIQGATEIALTCLDVLSYLENIPVCIGYEVNGVLSKDFDIATLDIAKPVLTYLKGWKKDIRGITDLSLLPKEALEYIAFLENEIGVPITIISTGPKRSETIFK</sequence>
<dbReference type="GO" id="GO:0000287">
    <property type="term" value="F:magnesium ion binding"/>
    <property type="evidence" value="ECO:0007669"/>
    <property type="project" value="UniProtKB-UniRule"/>
</dbReference>
<feature type="binding site" description="in other chain" evidence="8">
    <location>
        <begin position="37"/>
        <end position="40"/>
    </location>
    <ligand>
        <name>IMP</name>
        <dbReference type="ChEBI" id="CHEBI:58053"/>
        <note>ligand shared between dimeric partners</note>
    </ligand>
</feature>
<feature type="binding site" description="in other chain" evidence="8">
    <location>
        <begin position="12"/>
        <end position="15"/>
    </location>
    <ligand>
        <name>IMP</name>
        <dbReference type="ChEBI" id="CHEBI:58053"/>
        <note>ligand shared between dimeric partners</note>
    </ligand>
</feature>
<comment type="subunit">
    <text evidence="1 8">Homodimer.</text>
</comment>
<comment type="function">
    <text evidence="8">Plays an important role in the de novo pathway of purine nucleotide biosynthesis. Catalyzes the first committed step in the biosynthesis of AMP from IMP.</text>
</comment>
<dbReference type="Proteomes" id="UP000032740">
    <property type="component" value="Chromosome"/>
</dbReference>
<dbReference type="Gene3D" id="3.90.170.10">
    <property type="entry name" value="Adenylosuccinate Synthetase, subunit A, domain 3"/>
    <property type="match status" value="1"/>
</dbReference>
<feature type="binding site" evidence="8">
    <location>
        <begin position="331"/>
        <end position="333"/>
    </location>
    <ligand>
        <name>GTP</name>
        <dbReference type="ChEBI" id="CHEBI:37565"/>
    </ligand>
</feature>
<keyword evidence="2 8" id="KW-0436">Ligase</keyword>
<dbReference type="PANTHER" id="PTHR11846">
    <property type="entry name" value="ADENYLOSUCCINATE SYNTHETASE"/>
    <property type="match status" value="1"/>
</dbReference>
<evidence type="ECO:0000256" key="6">
    <source>
        <dbReference type="ARBA" id="ARBA00022842"/>
    </source>
</evidence>
<proteinExistence type="inferred from homology"/>
<name>U4KK75_ALTPJ</name>
<keyword evidence="10" id="KW-1185">Reference proteome</keyword>
<dbReference type="InterPro" id="IPR001114">
    <property type="entry name" value="Adenylosuccinate_synthetase"/>
</dbReference>
<keyword evidence="4 8" id="KW-0547">Nucleotide-binding</keyword>
<feature type="binding site" evidence="8">
    <location>
        <begin position="411"/>
        <end position="413"/>
    </location>
    <ligand>
        <name>GTP</name>
        <dbReference type="ChEBI" id="CHEBI:37565"/>
    </ligand>
</feature>
<dbReference type="GO" id="GO:0046040">
    <property type="term" value="P:IMP metabolic process"/>
    <property type="evidence" value="ECO:0007669"/>
    <property type="project" value="TreeGrafter"/>
</dbReference>
<evidence type="ECO:0000256" key="1">
    <source>
        <dbReference type="ARBA" id="ARBA00011738"/>
    </source>
</evidence>
<evidence type="ECO:0000256" key="8">
    <source>
        <dbReference type="HAMAP-Rule" id="MF_00011"/>
    </source>
</evidence>
<dbReference type="NCBIfam" id="NF002223">
    <property type="entry name" value="PRK01117.1"/>
    <property type="match status" value="1"/>
</dbReference>
<dbReference type="SUPFAM" id="SSF52540">
    <property type="entry name" value="P-loop containing nucleoside triphosphate hydrolases"/>
    <property type="match status" value="1"/>
</dbReference>
<dbReference type="InterPro" id="IPR027417">
    <property type="entry name" value="P-loop_NTPase"/>
</dbReference>
<dbReference type="OrthoDB" id="9807553at2"/>
<feature type="binding site" evidence="8">
    <location>
        <position position="12"/>
    </location>
    <ligand>
        <name>Mg(2+)</name>
        <dbReference type="ChEBI" id="CHEBI:18420"/>
    </ligand>
</feature>
<evidence type="ECO:0000313" key="9">
    <source>
        <dbReference type="EMBL" id="CCV63937.1"/>
    </source>
</evidence>
<protein>
    <recommendedName>
        <fullName evidence="8">Adenylosuccinate synthetase</fullName>
        <shortName evidence="8">AMPSase</shortName>
        <shortName evidence="8">AdSS</shortName>
        <ecNumber evidence="8">6.3.4.4</ecNumber>
    </recommendedName>
    <alternativeName>
        <fullName evidence="8">IMP--aspartate ligase</fullName>
    </alternativeName>
</protein>
<keyword evidence="7 8" id="KW-0342">GTP-binding</keyword>
<dbReference type="GO" id="GO:0004019">
    <property type="term" value="F:adenylosuccinate synthase activity"/>
    <property type="evidence" value="ECO:0007669"/>
    <property type="project" value="UniProtKB-UniRule"/>
</dbReference>
<organism evidence="9 10">
    <name type="scientific">Alteracholeplasma palmae (strain ATCC 49389 / J233)</name>
    <name type="common">Acholeplasma palmae</name>
    <dbReference type="NCBI Taxonomy" id="1318466"/>
    <lineage>
        <taxon>Bacteria</taxon>
        <taxon>Bacillati</taxon>
        <taxon>Mycoplasmatota</taxon>
        <taxon>Mollicutes</taxon>
        <taxon>Acholeplasmatales</taxon>
        <taxon>Acholeplasmataceae</taxon>
        <taxon>Acholeplasma</taxon>
    </lineage>
</organism>
<dbReference type="GO" id="GO:0005525">
    <property type="term" value="F:GTP binding"/>
    <property type="evidence" value="ECO:0007669"/>
    <property type="project" value="UniProtKB-UniRule"/>
</dbReference>
<dbReference type="RefSeq" id="WP_026656579.1">
    <property type="nucleotide sequence ID" value="NC_022538.1"/>
</dbReference>
<feature type="binding site" evidence="8">
    <location>
        <position position="39"/>
    </location>
    <ligand>
        <name>Mg(2+)</name>
        <dbReference type="ChEBI" id="CHEBI:18420"/>
    </ligand>
</feature>
<keyword evidence="8" id="KW-0963">Cytoplasm</keyword>
<comment type="similarity">
    <text evidence="8">Belongs to the adenylosuccinate synthetase family.</text>
</comment>
<dbReference type="SMART" id="SM00788">
    <property type="entry name" value="Adenylsucc_synt"/>
    <property type="match status" value="1"/>
</dbReference>
<dbReference type="EC" id="6.3.4.4" evidence="8"/>
<comment type="cofactor">
    <cofactor evidence="8">
        <name>Mg(2+)</name>
        <dbReference type="ChEBI" id="CHEBI:18420"/>
    </cofactor>
    <text evidence="8">Binds 1 Mg(2+) ion per subunit.</text>
</comment>
<dbReference type="UniPathway" id="UPA00075">
    <property type="reaction ID" value="UER00335"/>
</dbReference>
<comment type="subcellular location">
    <subcellularLocation>
        <location evidence="8">Cytoplasm</location>
    </subcellularLocation>
</comment>
<evidence type="ECO:0000313" key="10">
    <source>
        <dbReference type="Proteomes" id="UP000032740"/>
    </source>
</evidence>
<dbReference type="InterPro" id="IPR042111">
    <property type="entry name" value="Adenylosuccinate_synth_dom3"/>
</dbReference>
<dbReference type="AlphaFoldDB" id="U4KK75"/>
<dbReference type="Gene3D" id="3.40.440.10">
    <property type="entry name" value="Adenylosuccinate Synthetase, subunit A, domain 1"/>
    <property type="match status" value="1"/>
</dbReference>
<dbReference type="CDD" id="cd03108">
    <property type="entry name" value="AdSS"/>
    <property type="match status" value="1"/>
</dbReference>
<feature type="binding site" evidence="8">
    <location>
        <begin position="39"/>
        <end position="41"/>
    </location>
    <ligand>
        <name>GTP</name>
        <dbReference type="ChEBI" id="CHEBI:37565"/>
    </ligand>
</feature>
<reference evidence="9 10" key="1">
    <citation type="journal article" date="2013" name="J. Mol. Microbiol. Biotechnol.">
        <title>Analysis of the Complete Genomes of Acholeplasma brassicae , A. palmae and A. laidlawii and Their Comparison to the Obligate Parasites from ' Candidatus Phytoplasma'.</title>
        <authorList>
            <person name="Kube M."/>
            <person name="Siewert C."/>
            <person name="Migdoll A.M."/>
            <person name="Duduk B."/>
            <person name="Holz S."/>
            <person name="Rabus R."/>
            <person name="Seemuller E."/>
            <person name="Mitrovic J."/>
            <person name="Muller I."/>
            <person name="Buttner C."/>
            <person name="Reinhardt R."/>
        </authorList>
    </citation>
    <scope>NUCLEOTIDE SEQUENCE [LARGE SCALE GENOMIC DNA]</scope>
    <source>
        <strain evidence="9 10">J233</strain>
    </source>
</reference>
<dbReference type="FunFam" id="3.90.170.10:FF:000001">
    <property type="entry name" value="Adenylosuccinate synthetase"/>
    <property type="match status" value="1"/>
</dbReference>
<comment type="catalytic activity">
    <reaction evidence="8">
        <text>IMP + L-aspartate + GTP = N(6)-(1,2-dicarboxyethyl)-AMP + GDP + phosphate + 2 H(+)</text>
        <dbReference type="Rhea" id="RHEA:15753"/>
        <dbReference type="ChEBI" id="CHEBI:15378"/>
        <dbReference type="ChEBI" id="CHEBI:29991"/>
        <dbReference type="ChEBI" id="CHEBI:37565"/>
        <dbReference type="ChEBI" id="CHEBI:43474"/>
        <dbReference type="ChEBI" id="CHEBI:57567"/>
        <dbReference type="ChEBI" id="CHEBI:58053"/>
        <dbReference type="ChEBI" id="CHEBI:58189"/>
        <dbReference type="EC" id="6.3.4.4"/>
    </reaction>
</comment>
<feature type="active site" description="Proton acceptor" evidence="8">
    <location>
        <position position="12"/>
    </location>
</feature>
<dbReference type="PANTHER" id="PTHR11846:SF0">
    <property type="entry name" value="ADENYLOSUCCINATE SYNTHETASE"/>
    <property type="match status" value="1"/>
</dbReference>
<feature type="binding site" evidence="8">
    <location>
        <begin position="11"/>
        <end position="17"/>
    </location>
    <ligand>
        <name>GTP</name>
        <dbReference type="ChEBI" id="CHEBI:37565"/>
    </ligand>
</feature>
<keyword evidence="6 8" id="KW-0460">Magnesium</keyword>
<dbReference type="STRING" id="1318466.BN85403600"/>
<feature type="binding site" evidence="8">
    <location>
        <position position="140"/>
    </location>
    <ligand>
        <name>IMP</name>
        <dbReference type="ChEBI" id="CHEBI:58053"/>
        <note>ligand shared between dimeric partners</note>
    </ligand>
</feature>
<dbReference type="InterPro" id="IPR042110">
    <property type="entry name" value="Adenylosuccinate_synth_dom2"/>
</dbReference>
<dbReference type="HAMAP" id="MF_00011">
    <property type="entry name" value="Adenylosucc_synth"/>
    <property type="match status" value="1"/>
</dbReference>
<feature type="binding site" description="in other chain" evidence="8">
    <location>
        <position position="303"/>
    </location>
    <ligand>
        <name>IMP</name>
        <dbReference type="ChEBI" id="CHEBI:58053"/>
        <note>ligand shared between dimeric partners</note>
    </ligand>
</feature>
<dbReference type="FunFam" id="1.10.300.10:FF:000001">
    <property type="entry name" value="Adenylosuccinate synthetase"/>
    <property type="match status" value="1"/>
</dbReference>
<dbReference type="KEGG" id="apal:BN85403600"/>
<feature type="binding site" evidence="8">
    <location>
        <position position="305"/>
    </location>
    <ligand>
        <name>GTP</name>
        <dbReference type="ChEBI" id="CHEBI:37565"/>
    </ligand>
</feature>
<evidence type="ECO:0000256" key="3">
    <source>
        <dbReference type="ARBA" id="ARBA00022723"/>
    </source>
</evidence>
<accession>U4KK75</accession>
<dbReference type="InterPro" id="IPR042109">
    <property type="entry name" value="Adenylosuccinate_synth_dom1"/>
</dbReference>
<gene>
    <name evidence="8 9" type="primary">purA</name>
    <name evidence="9" type="ORF">BN85403600</name>
</gene>
<evidence type="ECO:0000256" key="2">
    <source>
        <dbReference type="ARBA" id="ARBA00022598"/>
    </source>
</evidence>
<comment type="caution">
    <text evidence="8">Lacks conserved residue(s) required for the propagation of feature annotation.</text>
</comment>
<feature type="binding site" description="in other chain" evidence="8">
    <location>
        <position position="236"/>
    </location>
    <ligand>
        <name>IMP</name>
        <dbReference type="ChEBI" id="CHEBI:58053"/>
        <note>ligand shared between dimeric partners</note>
    </ligand>
</feature>
<dbReference type="Gene3D" id="1.10.300.10">
    <property type="entry name" value="Adenylosuccinate Synthetase, subunit A, domain 2"/>
    <property type="match status" value="1"/>
</dbReference>
<dbReference type="HOGENOM" id="CLU_029848_0_0_14"/>
<keyword evidence="5 8" id="KW-0658">Purine biosynthesis</keyword>
<dbReference type="NCBIfam" id="TIGR00184">
    <property type="entry name" value="purA"/>
    <property type="match status" value="1"/>
</dbReference>
<evidence type="ECO:0000256" key="5">
    <source>
        <dbReference type="ARBA" id="ARBA00022755"/>
    </source>
</evidence>